<dbReference type="KEGG" id="pbor:BSF38_05029"/>
<evidence type="ECO:0000313" key="1">
    <source>
        <dbReference type="EMBL" id="APW63462.1"/>
    </source>
</evidence>
<evidence type="ECO:0000313" key="2">
    <source>
        <dbReference type="Proteomes" id="UP000186309"/>
    </source>
</evidence>
<dbReference type="EMBL" id="CP019082">
    <property type="protein sequence ID" value="APW63462.1"/>
    <property type="molecule type" value="Genomic_DNA"/>
</dbReference>
<reference evidence="2" key="1">
    <citation type="submission" date="2016-12" db="EMBL/GenBank/DDBJ databases">
        <title>Comparative genomics of four Isosphaeraceae planctomycetes: a common pool of plasmids and glycoside hydrolase genes.</title>
        <authorList>
            <person name="Ivanova A."/>
        </authorList>
    </citation>
    <scope>NUCLEOTIDE SEQUENCE [LARGE SCALE GENOMIC DNA]</scope>
    <source>
        <strain evidence="2">PX4</strain>
    </source>
</reference>
<accession>A0A1U7CWY4</accession>
<protein>
    <submittedName>
        <fullName evidence="1">Uncharacterized protein</fullName>
    </submittedName>
</protein>
<proteinExistence type="predicted"/>
<dbReference type="Proteomes" id="UP000186309">
    <property type="component" value="Chromosome"/>
</dbReference>
<dbReference type="AlphaFoldDB" id="A0A1U7CWY4"/>
<sequence length="108" mass="12363">MKSSNAQPSIPNSRNYPALVFAVNAKPPMQEETLVHKIHSVNDSSAPRAFLHVKYRPMKRTPPAAGWRINGYAARLVIWSPEEWEKLEVRPLDAQYHPFGVWCALRLE</sequence>
<name>A0A1U7CWY4_9BACT</name>
<organism evidence="1 2">
    <name type="scientific">Paludisphaera borealis</name>
    <dbReference type="NCBI Taxonomy" id="1387353"/>
    <lineage>
        <taxon>Bacteria</taxon>
        <taxon>Pseudomonadati</taxon>
        <taxon>Planctomycetota</taxon>
        <taxon>Planctomycetia</taxon>
        <taxon>Isosphaerales</taxon>
        <taxon>Isosphaeraceae</taxon>
        <taxon>Paludisphaera</taxon>
    </lineage>
</organism>
<gene>
    <name evidence="1" type="ORF">BSF38_05029</name>
</gene>
<keyword evidence="2" id="KW-1185">Reference proteome</keyword>